<feature type="region of interest" description="Disordered" evidence="1">
    <location>
        <begin position="1619"/>
        <end position="1660"/>
    </location>
</feature>
<name>M3CV86_SPHMS</name>
<dbReference type="OrthoDB" id="5151921at2759"/>
<feature type="compositionally biased region" description="Acidic residues" evidence="1">
    <location>
        <begin position="37"/>
        <end position="48"/>
    </location>
</feature>
<feature type="region of interest" description="Disordered" evidence="1">
    <location>
        <begin position="1771"/>
        <end position="1824"/>
    </location>
</feature>
<feature type="compositionally biased region" description="Polar residues" evidence="1">
    <location>
        <begin position="1081"/>
        <end position="1093"/>
    </location>
</feature>
<feature type="compositionally biased region" description="Polar residues" evidence="1">
    <location>
        <begin position="2609"/>
        <end position="2630"/>
    </location>
</feature>
<feature type="compositionally biased region" description="Low complexity" evidence="1">
    <location>
        <begin position="2542"/>
        <end position="2557"/>
    </location>
</feature>
<feature type="region of interest" description="Disordered" evidence="1">
    <location>
        <begin position="1060"/>
        <end position="1109"/>
    </location>
</feature>
<feature type="compositionally biased region" description="Basic and acidic residues" evidence="1">
    <location>
        <begin position="3031"/>
        <end position="3042"/>
    </location>
</feature>
<feature type="compositionally biased region" description="Basic and acidic residues" evidence="1">
    <location>
        <begin position="1409"/>
        <end position="1424"/>
    </location>
</feature>
<feature type="region of interest" description="Disordered" evidence="1">
    <location>
        <begin position="2487"/>
        <end position="2945"/>
    </location>
</feature>
<feature type="region of interest" description="Disordered" evidence="1">
    <location>
        <begin position="368"/>
        <end position="763"/>
    </location>
</feature>
<feature type="region of interest" description="Disordered" evidence="1">
    <location>
        <begin position="2430"/>
        <end position="2454"/>
    </location>
</feature>
<feature type="compositionally biased region" description="Polar residues" evidence="1">
    <location>
        <begin position="1900"/>
        <end position="1919"/>
    </location>
</feature>
<feature type="region of interest" description="Disordered" evidence="1">
    <location>
        <begin position="1318"/>
        <end position="1339"/>
    </location>
</feature>
<feature type="compositionally biased region" description="Polar residues" evidence="1">
    <location>
        <begin position="1369"/>
        <end position="1378"/>
    </location>
</feature>
<feature type="compositionally biased region" description="Pro residues" evidence="1">
    <location>
        <begin position="838"/>
        <end position="848"/>
    </location>
</feature>
<feature type="compositionally biased region" description="Polar residues" evidence="1">
    <location>
        <begin position="249"/>
        <end position="283"/>
    </location>
</feature>
<feature type="compositionally biased region" description="Polar residues" evidence="1">
    <location>
        <begin position="2512"/>
        <end position="2522"/>
    </location>
</feature>
<feature type="compositionally biased region" description="Polar residues" evidence="1">
    <location>
        <begin position="1697"/>
        <end position="1708"/>
    </location>
</feature>
<feature type="region of interest" description="Disordered" evidence="1">
    <location>
        <begin position="1352"/>
        <end position="1477"/>
    </location>
</feature>
<feature type="compositionally biased region" description="Polar residues" evidence="1">
    <location>
        <begin position="445"/>
        <end position="462"/>
    </location>
</feature>
<feature type="compositionally biased region" description="Polar residues" evidence="1">
    <location>
        <begin position="603"/>
        <end position="619"/>
    </location>
</feature>
<feature type="compositionally biased region" description="Polar residues" evidence="1">
    <location>
        <begin position="2194"/>
        <end position="2225"/>
    </location>
</feature>
<feature type="compositionally biased region" description="Polar residues" evidence="1">
    <location>
        <begin position="388"/>
        <end position="413"/>
    </location>
</feature>
<feature type="compositionally biased region" description="Basic and acidic residues" evidence="1">
    <location>
        <begin position="899"/>
        <end position="917"/>
    </location>
</feature>
<feature type="compositionally biased region" description="Basic and acidic residues" evidence="1">
    <location>
        <begin position="2106"/>
        <end position="2121"/>
    </location>
</feature>
<keyword evidence="3" id="KW-1185">Reference proteome</keyword>
<sequence>MSNNQTPTTPGGPLSFKTVPGRHRTQKWNTAPKNTYDGDDWGDYDPYDDYGGGQEEPASTLPAQSSALPSQRLRKQSFDRGDDGAASRTVSAPFPSYPQDPVSGGRASNDYPRSRSRPRDFTNPEHAPPPLHSQRGAAPAPPGSFPPRKSSMGGNTYEAQQAAAEARAIAESVTHPAVNTGAATAADAQTDKALPFIRPSDIYRRVEEERRRESEESSRPSVDALDRAISVERRNDLTPLQEQRESVLYPNTYQPNVTEKSGNEQTLHSVQSASSTISGTRDVSPTLPLVSRFSGFGDEFLNLTSPTATGDVALPSRASPPGINTAGLTGADTASSSIQPTPTSTRAPPGSDPAAEILAERQQVDGLQHQPSVGLRSAVHQAFDKNDASLSRDNSGSTPSMGVGRSDTSSTAGISPIMSRVPSAATAAFNQRQRDIQVPPITEEPLSTPTAAQPVDTTSPKTTPAGFEPGYRRSLDPPSSGTSPARTPGLETVESRRLSTPLSGVIAADDPEVADQGAEVVQPDLQPAETSDSEVAEMGSASAVSTAIPITGRGRSNTDYSVREADIANTINSSAEKDPGSPELAEAAQESKDSRETFLRTHNLPTSSPVRSGTPTRSDSPAKSRVREIAEKYQGIHDDSRRNSAASIGSSKSGWSTFTDDANKPKLKKAATNQSLLAQEVAPTGQAPQGLGVSRPDISREESFLPDVPGGWINSAAPTPSVETPPEVSARDISRDDGPIDLTPTARKKVVQPETITRSPIETAKDIGNQLGAALMGQYGVGHETRDFASKEAPASIDQAEMLPRRAYGEVPAAPPLIRHETDSTDAPTSVASSAAPTPLPKNAPEPSTPTNAHGSLGPGYFNSVAPLRLRSREASPEHATPQAAAQYPHHGPGDSAEDDRIREEIVRSLDADDAVRTQDALNAPDNERRVEHGEAAFPAAAAGAVGLGAAAATVAAAAHSKTSHTKPGLLNTRFSWESNALPSREQPISPEIKPEAAYERPRSKQLHVMNPEDGANSPDTPALEDKLPELSATAGGPLLVPAIQRPEAAAAEGEIVRSLSQRVKSPVSPITKSQEHLVPETTNAPGSPSQSLHDVAPSPVSDGSLRVPSYYADSNQEIPNAASIAPGTSPTLAATSPSRPKSSGQSQVQIPAFRNILQIKDADERIKTYTDTRRTFADMNTGLGDWLEAMTARHPDVLDAAEMGKPPPLEPSVSASGTNQWKRGHRAAAPSMNLTGLKNRFTSGSSAQGSNQGQNASNGGAAPSGLASSDTAGGSGGVDLDRVQQQMQQKGKVFMKNAGVLGNKAGAGAKGLLAKGRSRFGGSVRGKGGEVPATSTAKSISPFSKLRAVSSRTSSAVAPPAQPASPSTNRQPSTGIVTNPHFPSAGPEVEETVLPEKEAIAESSSVQVHKDKASIEDDARGCDIADVQPRIVEGEPHVTIGADETPGTKDRTTTSTKDSSGLDEPRDETDQHASQAVPVATVVTALAAQISDLDSKSEAVRELQEAAPIVAERNLPEQDAVDAGNHEQASVSAGPKETFESMHVSPTGLQIDNADSVINSSERKLEDITTPPATGRDSPPSSTLPGIPIPPGHDRSFSEAAIIPLNGSILAPVSAPISASPFENRPDLSRKTSAASSTLAFRRREGSATPSSRSSRPLSDVFDRLRGWSRSRAERSQSRPDSLVLSRSNLLSDECLQTSVGDQSQTARAIKGDKVKEDDRQSTTQKPPHTAAGDFALTDLSDVAVDSTGTSSSNPPLTSLGLAQRTEAWNEPDAQIPPKTPETERQSFNHGRLGLLPSPAPTATTFIDGESGPRRASTEQARRRSSALAYGLWRVGLEDQYAGGDKLGPVKSRPESEEQLAMKDGVAEALPTDAESTNAARSRKGSPAKRPQQQRKVSDITTLPSQQRRASESVSRPSSIYAGSPQLGNLSQSKADSFAALITNRNENGMLVPAHSRNISQVSGITDAELVEASPVTIRAAEPTLLQHETTPESQLRWEHAIAEQEAEIERLKGGHSPLQDGALDPVQAAPAQVRRTGGAFASIIASATARKERQKHVEAQPNPYVLSDPGKAAHGNGLESLRRLSSGENWDDARSEVSAEEGAQNDRFHRSTHLSESRRSSVSSIGINAMAPPTGLRTSSGQHGVDLAAVNAAGSVTMSRSESPKSQILQNSSAVAEDLPASPDTVRAPADQTDSSTRPMPSQSVGSGPISTSTNPLQTSPNAGTEARPQLAHARTVSQGLLPGMQSPAKGTSDFQKRFSQRFYARRRDMGERPLSYMALPRDEGGYVKEEINTNATDPSASQEVVGLASDSTALDSARGSPMAVHDTPPAADISALSGPPVGAPLFQQHPLFRNSVVDVQPTQYEKMRSTSRQGGVLTSPGLTDGGDGPNNGPGYFRDAQPLTTNIPGRDVISDNHGLEDVHDWGQTVTTPHDEGSGSMPQEDQKHAKRKSGMWNAFSNRRAPDGANLDIVESVAPLASLENAESANANVTAGEPERTDTVRRGKKTLTKPQRMNSNAVKLSEIEPKKKRFSGLKSLLGRSSTSAGDGGSSSQSREVKTKKLSKMAPAAPTPPRNYQPGNSATVKGSISTYEEYERARKGQMAAYSENTSHVQQQLARAQTEPTHSSAVDLDSTPTGPPVDGWYGPSSQHTHQDGAVRGRQGEGSEQMHATQQTTDPRRFNRSGSPQGRHLARVPEAFRPVDASFKRPVEPIGPPPEHMPPMRDFGPPARAPSQQQYVRGRQDRSGSNGSLPIMGRSEYYATGQRPFGSAATITPVQQGLSQIQTQGHEPRDRVVSMGTELARSPAKDYQDQQTPFAITLPADSQPSTREASWSEGRLPSPVHAQQQQPQQYYYADSPPPRTRSSEYQEQYQEQNLVYARPDARHVSGSALPQRPSYGGGDLPGQAYSHDRGAYPSPPYSPQQLQSRYQAPHPRPQASYDWMSRQALIQGQNYSHPAQAPMYQSGIEAGAQANWYPRPQQQQQHHQRDRPVEQHRRYYSQGAPPPQHYPPPPPRPGYGIGGIQQRQFMRGEEGGVDYRRRSSAAGYSGRRDDPAVGEDEVDMIMRGVSYPGQEWDPYSGRY</sequence>
<feature type="compositionally biased region" description="Basic and acidic residues" evidence="1">
    <location>
        <begin position="1711"/>
        <end position="1722"/>
    </location>
</feature>
<feature type="compositionally biased region" description="Low complexity" evidence="1">
    <location>
        <begin position="1244"/>
        <end position="1270"/>
    </location>
</feature>
<organism evidence="2 3">
    <name type="scientific">Sphaerulina musiva (strain SO2202)</name>
    <name type="common">Poplar stem canker fungus</name>
    <name type="synonym">Septoria musiva</name>
    <dbReference type="NCBI Taxonomy" id="692275"/>
    <lineage>
        <taxon>Eukaryota</taxon>
        <taxon>Fungi</taxon>
        <taxon>Dikarya</taxon>
        <taxon>Ascomycota</taxon>
        <taxon>Pezizomycotina</taxon>
        <taxon>Dothideomycetes</taxon>
        <taxon>Dothideomycetidae</taxon>
        <taxon>Mycosphaerellales</taxon>
        <taxon>Mycosphaerellaceae</taxon>
        <taxon>Sphaerulina</taxon>
    </lineage>
</organism>
<dbReference type="eggNOG" id="ENOG502SHV0">
    <property type="taxonomic scope" value="Eukaryota"/>
</dbReference>
<feature type="compositionally biased region" description="Basic and acidic residues" evidence="1">
    <location>
        <begin position="76"/>
        <end position="85"/>
    </location>
</feature>
<feature type="region of interest" description="Disordered" evidence="1">
    <location>
        <begin position="813"/>
        <end position="935"/>
    </location>
</feature>
<feature type="compositionally biased region" description="Basic and acidic residues" evidence="1">
    <location>
        <begin position="589"/>
        <end position="599"/>
    </location>
</feature>
<feature type="compositionally biased region" description="Basic and acidic residues" evidence="1">
    <location>
        <begin position="620"/>
        <end position="642"/>
    </location>
</feature>
<feature type="compositionally biased region" description="Polar residues" evidence="1">
    <location>
        <begin position="2814"/>
        <end position="2834"/>
    </location>
</feature>
<proteinExistence type="predicted"/>
<feature type="region of interest" description="Disordered" evidence="1">
    <location>
        <begin position="2158"/>
        <end position="2233"/>
    </location>
</feature>
<feature type="compositionally biased region" description="Low complexity" evidence="1">
    <location>
        <begin position="182"/>
        <end position="193"/>
    </location>
</feature>
<protein>
    <submittedName>
        <fullName evidence="2">Uncharacterized protein</fullName>
    </submittedName>
</protein>
<dbReference type="Proteomes" id="UP000016931">
    <property type="component" value="Unassembled WGS sequence"/>
</dbReference>
<feature type="compositionally biased region" description="Basic and acidic residues" evidence="1">
    <location>
        <begin position="926"/>
        <end position="935"/>
    </location>
</feature>
<feature type="region of interest" description="Disordered" evidence="1">
    <location>
        <begin position="1508"/>
        <end position="1599"/>
    </location>
</feature>
<feature type="compositionally biased region" description="Polar residues" evidence="1">
    <location>
        <begin position="332"/>
        <end position="346"/>
    </location>
</feature>
<feature type="region of interest" description="Disordered" evidence="1">
    <location>
        <begin position="2053"/>
        <end position="2143"/>
    </location>
</feature>
<feature type="compositionally biased region" description="Pro residues" evidence="1">
    <location>
        <begin position="3005"/>
        <end position="3018"/>
    </location>
</feature>
<feature type="compositionally biased region" description="Polar residues" evidence="1">
    <location>
        <begin position="643"/>
        <end position="660"/>
    </location>
</feature>
<feature type="compositionally biased region" description="Basic and acidic residues" evidence="1">
    <location>
        <begin position="993"/>
        <end position="1003"/>
    </location>
</feature>
<evidence type="ECO:0000313" key="3">
    <source>
        <dbReference type="Proteomes" id="UP000016931"/>
    </source>
</evidence>
<feature type="compositionally biased region" description="Basic and acidic residues" evidence="1">
    <location>
        <begin position="201"/>
        <end position="236"/>
    </location>
</feature>
<feature type="region of interest" description="Disordered" evidence="1">
    <location>
        <begin position="1121"/>
        <end position="1149"/>
    </location>
</feature>
<feature type="region of interest" description="Disordered" evidence="1">
    <location>
        <begin position="1"/>
        <end position="283"/>
    </location>
</feature>
<evidence type="ECO:0000256" key="1">
    <source>
        <dbReference type="SAM" id="MobiDB-lite"/>
    </source>
</evidence>
<dbReference type="HOGENOM" id="CLU_225839_0_0_1"/>
<accession>M3CV86</accession>
<dbReference type="EMBL" id="KB456272">
    <property type="protein sequence ID" value="EMF08062.1"/>
    <property type="molecule type" value="Genomic_DNA"/>
</dbReference>
<feature type="compositionally biased region" description="Basic and acidic residues" evidence="1">
    <location>
        <begin position="1812"/>
        <end position="1823"/>
    </location>
</feature>
<feature type="region of interest" description="Disordered" evidence="1">
    <location>
        <begin position="1842"/>
        <end position="1930"/>
    </location>
</feature>
<feature type="compositionally biased region" description="Basic and acidic residues" evidence="1">
    <location>
        <begin position="729"/>
        <end position="738"/>
    </location>
</feature>
<feature type="region of interest" description="Disordered" evidence="1">
    <location>
        <begin position="981"/>
        <end position="1026"/>
    </location>
</feature>
<feature type="compositionally biased region" description="Polar residues" evidence="1">
    <location>
        <begin position="1233"/>
        <end position="1243"/>
    </location>
</feature>
<feature type="compositionally biased region" description="Low complexity" evidence="1">
    <location>
        <begin position="1352"/>
        <end position="1368"/>
    </location>
</feature>
<dbReference type="STRING" id="692275.M3CV86"/>
<dbReference type="OMA" id="AYDNAEH"/>
<feature type="region of interest" description="Disordered" evidence="1">
    <location>
        <begin position="1697"/>
        <end position="1738"/>
    </location>
</feature>
<feature type="compositionally biased region" description="Polar residues" evidence="1">
    <location>
        <begin position="1127"/>
        <end position="1149"/>
    </location>
</feature>
<dbReference type="RefSeq" id="XP_016756183.1">
    <property type="nucleotide sequence ID" value="XM_016907394.1"/>
</dbReference>
<feature type="region of interest" description="Disordered" evidence="1">
    <location>
        <begin position="2980"/>
        <end position="3063"/>
    </location>
</feature>
<feature type="compositionally biased region" description="Polar residues" evidence="1">
    <location>
        <begin position="2158"/>
        <end position="2176"/>
    </location>
</feature>
<feature type="compositionally biased region" description="Polar residues" evidence="1">
    <location>
        <begin position="1649"/>
        <end position="1658"/>
    </location>
</feature>
<feature type="compositionally biased region" description="Low complexity" evidence="1">
    <location>
        <begin position="2842"/>
        <end position="2859"/>
    </location>
</feature>
<feature type="region of interest" description="Disordered" evidence="1">
    <location>
        <begin position="311"/>
        <end position="355"/>
    </location>
</feature>
<feature type="compositionally biased region" description="Basic and acidic residues" evidence="1">
    <location>
        <begin position="2654"/>
        <end position="2666"/>
    </location>
</feature>
<feature type="compositionally biased region" description="Low complexity" evidence="1">
    <location>
        <begin position="825"/>
        <end position="837"/>
    </location>
</feature>
<dbReference type="GeneID" id="27904531"/>
<evidence type="ECO:0000313" key="2">
    <source>
        <dbReference type="EMBL" id="EMF08062.1"/>
    </source>
</evidence>
<feature type="region of interest" description="Disordered" evidence="1">
    <location>
        <begin position="2370"/>
        <end position="2406"/>
    </location>
</feature>
<feature type="compositionally biased region" description="Low complexity" evidence="1">
    <location>
        <begin position="158"/>
        <end position="171"/>
    </location>
</feature>
<gene>
    <name evidence="2" type="ORF">SEPMUDRAFT_152355</name>
</gene>
<feature type="compositionally biased region" description="Polar residues" evidence="1">
    <location>
        <begin position="2774"/>
        <end position="2790"/>
    </location>
</feature>
<feature type="compositionally biased region" description="Polar residues" evidence="1">
    <location>
        <begin position="1060"/>
        <end position="1073"/>
    </location>
</feature>
<feature type="compositionally biased region" description="Polar residues" evidence="1">
    <location>
        <begin position="2580"/>
        <end position="2593"/>
    </location>
</feature>
<feature type="region of interest" description="Disordered" evidence="1">
    <location>
        <begin position="1204"/>
        <end position="1280"/>
    </location>
</feature>
<reference evidence="2 3" key="1">
    <citation type="journal article" date="2012" name="PLoS Pathog.">
        <title>Diverse lifestyles and strategies of plant pathogenesis encoded in the genomes of eighteen Dothideomycetes fungi.</title>
        <authorList>
            <person name="Ohm R.A."/>
            <person name="Feau N."/>
            <person name="Henrissat B."/>
            <person name="Schoch C.L."/>
            <person name="Horwitz B.A."/>
            <person name="Barry K.W."/>
            <person name="Condon B.J."/>
            <person name="Copeland A.C."/>
            <person name="Dhillon B."/>
            <person name="Glaser F."/>
            <person name="Hesse C.N."/>
            <person name="Kosti I."/>
            <person name="LaButti K."/>
            <person name="Lindquist E.A."/>
            <person name="Lucas S."/>
            <person name="Salamov A.A."/>
            <person name="Bradshaw R.E."/>
            <person name="Ciuffetti L."/>
            <person name="Hamelin R.C."/>
            <person name="Kema G.H.J."/>
            <person name="Lawrence C."/>
            <person name="Scott J.A."/>
            <person name="Spatafora J.W."/>
            <person name="Turgeon B.G."/>
            <person name="de Wit P.J.G.M."/>
            <person name="Zhong S."/>
            <person name="Goodwin S.B."/>
            <person name="Grigoriev I.V."/>
        </authorList>
    </citation>
    <scope>NUCLEOTIDE SEQUENCE [LARGE SCALE GENOMIC DNA]</scope>
    <source>
        <strain evidence="2 3">SO2202</strain>
    </source>
</reference>